<dbReference type="Gene3D" id="3.30.70.100">
    <property type="match status" value="1"/>
</dbReference>
<gene>
    <name evidence="7" type="ORF">G4V39_01050</name>
</gene>
<dbReference type="InterPro" id="IPR049142">
    <property type="entry name" value="MS_channel_1st"/>
</dbReference>
<dbReference type="PANTHER" id="PTHR30221">
    <property type="entry name" value="SMALL-CONDUCTANCE MECHANOSENSITIVE CHANNEL"/>
    <property type="match status" value="1"/>
</dbReference>
<accession>A0A6G7PTD8</accession>
<dbReference type="InterPro" id="IPR010920">
    <property type="entry name" value="LSM_dom_sf"/>
</dbReference>
<comment type="subcellular location">
    <subcellularLocation>
        <location evidence="1">Cell membrane</location>
        <topology evidence="1">Multi-pass membrane protein</topology>
    </subcellularLocation>
</comment>
<dbReference type="InterPro" id="IPR023408">
    <property type="entry name" value="MscS_beta-dom_sf"/>
</dbReference>
<dbReference type="SUPFAM" id="SSF50182">
    <property type="entry name" value="Sm-like ribonucleoproteins"/>
    <property type="match status" value="1"/>
</dbReference>
<comment type="similarity">
    <text evidence="2">Belongs to the MscS (TC 1.A.23) family.</text>
</comment>
<keyword evidence="8" id="KW-1185">Reference proteome</keyword>
<evidence type="ECO:0000313" key="7">
    <source>
        <dbReference type="EMBL" id="QIJ70944.1"/>
    </source>
</evidence>
<evidence type="ECO:0000256" key="3">
    <source>
        <dbReference type="ARBA" id="ARBA00022475"/>
    </source>
</evidence>
<evidence type="ECO:0000256" key="4">
    <source>
        <dbReference type="ARBA" id="ARBA00022692"/>
    </source>
</evidence>
<dbReference type="Pfam" id="PF21082">
    <property type="entry name" value="MS_channel_3rd"/>
    <property type="match status" value="1"/>
</dbReference>
<dbReference type="Pfam" id="PF21088">
    <property type="entry name" value="MS_channel_1st"/>
    <property type="match status" value="1"/>
</dbReference>
<dbReference type="AlphaFoldDB" id="A0A6G7PTD8"/>
<dbReference type="InterPro" id="IPR049278">
    <property type="entry name" value="MS_channel_C"/>
</dbReference>
<keyword evidence="5" id="KW-1133">Transmembrane helix</keyword>
<evidence type="ECO:0000256" key="5">
    <source>
        <dbReference type="ARBA" id="ARBA00022989"/>
    </source>
</evidence>
<organism evidence="7 8">
    <name type="scientific">Thermosulfuriphilus ammonigenes</name>
    <dbReference type="NCBI Taxonomy" id="1936021"/>
    <lineage>
        <taxon>Bacteria</taxon>
        <taxon>Pseudomonadati</taxon>
        <taxon>Thermodesulfobacteriota</taxon>
        <taxon>Thermodesulfobacteria</taxon>
        <taxon>Thermodesulfobacteriales</taxon>
        <taxon>Thermodesulfobacteriaceae</taxon>
        <taxon>Thermosulfuriphilus</taxon>
    </lineage>
</organism>
<dbReference type="Gene3D" id="1.10.287.1260">
    <property type="match status" value="1"/>
</dbReference>
<evidence type="ECO:0000256" key="2">
    <source>
        <dbReference type="ARBA" id="ARBA00008017"/>
    </source>
</evidence>
<evidence type="ECO:0000256" key="1">
    <source>
        <dbReference type="ARBA" id="ARBA00004651"/>
    </source>
</evidence>
<reference evidence="7 8" key="1">
    <citation type="submission" date="2020-02" db="EMBL/GenBank/DDBJ databases">
        <title>Genome analysis of Thermosulfuriphilus ammonigenes ST65T, an anaerobic thermophilic chemolithoautotrophic bacterium isolated from a deep-sea hydrothermal vent.</title>
        <authorList>
            <person name="Slobodkina G."/>
            <person name="Allioux M."/>
            <person name="Merkel A."/>
            <person name="Alain K."/>
            <person name="Jebbar M."/>
            <person name="Slobodkin A."/>
        </authorList>
    </citation>
    <scope>NUCLEOTIDE SEQUENCE [LARGE SCALE GENOMIC DNA]</scope>
    <source>
        <strain evidence="7 8">ST65</strain>
    </source>
</reference>
<dbReference type="InterPro" id="IPR011066">
    <property type="entry name" value="MscS_channel_C_sf"/>
</dbReference>
<dbReference type="EMBL" id="CP048877">
    <property type="protein sequence ID" value="QIJ70944.1"/>
    <property type="molecule type" value="Genomic_DNA"/>
</dbReference>
<dbReference type="KEGG" id="tav:G4V39_01050"/>
<dbReference type="SUPFAM" id="SSF82861">
    <property type="entry name" value="Mechanosensitive channel protein MscS (YggB), transmembrane region"/>
    <property type="match status" value="1"/>
</dbReference>
<dbReference type="PANTHER" id="PTHR30221:SF1">
    <property type="entry name" value="SMALL-CONDUCTANCE MECHANOSENSITIVE CHANNEL"/>
    <property type="match status" value="1"/>
</dbReference>
<protein>
    <submittedName>
        <fullName evidence="7">Mechanosensitive ion channel</fullName>
    </submittedName>
</protein>
<evidence type="ECO:0000313" key="8">
    <source>
        <dbReference type="Proteomes" id="UP000502179"/>
    </source>
</evidence>
<name>A0A6G7PTD8_9BACT</name>
<keyword evidence="3" id="KW-1003">Cell membrane</keyword>
<proteinExistence type="inferred from homology"/>
<evidence type="ECO:0000256" key="6">
    <source>
        <dbReference type="ARBA" id="ARBA00023136"/>
    </source>
</evidence>
<dbReference type="Proteomes" id="UP000502179">
    <property type="component" value="Chromosome"/>
</dbReference>
<keyword evidence="6" id="KW-0472">Membrane</keyword>
<sequence length="363" mass="40937">MTDLKIYLEQLFQTNIWVKAVLYLLGFFVLGKLADLLIDQVLKRLAQRTSFSFDDEILELVHRPVFWTISLLGPVYVLDLLTQDRLEAYLLAAIKTLIALIWWVTALRFINWLTEKRLLYLIAQGRIGRDILYLFKNLLRAIAVIVGLLVILSIWKINLTPLFASAGIAGIALALAAKETLANFFGGISIFIDRTYRVGDYIIIDSGERGEVVDIGIRSTKIKTRDDVLITIPNSIMANSKIINESAPVPRFRLRVPVGVAYGSDLDLVERVLLEVAHQHPRVVKDPAPRVRLRAFADSSINLELLCWVEEPALKGLARHELIKAIDQAFARAGITIPFPQRDVHLFVRPEASEDLLKGPQID</sequence>
<dbReference type="InterPro" id="IPR011014">
    <property type="entry name" value="MscS_channel_TM-2"/>
</dbReference>
<dbReference type="GO" id="GO:0005886">
    <property type="term" value="C:plasma membrane"/>
    <property type="evidence" value="ECO:0007669"/>
    <property type="project" value="UniProtKB-SubCell"/>
</dbReference>
<dbReference type="InterPro" id="IPR006685">
    <property type="entry name" value="MscS_channel_2nd"/>
</dbReference>
<dbReference type="GO" id="GO:0008381">
    <property type="term" value="F:mechanosensitive monoatomic ion channel activity"/>
    <property type="evidence" value="ECO:0007669"/>
    <property type="project" value="InterPro"/>
</dbReference>
<dbReference type="Pfam" id="PF00924">
    <property type="entry name" value="MS_channel_2nd"/>
    <property type="match status" value="1"/>
</dbReference>
<dbReference type="SUPFAM" id="SSF82689">
    <property type="entry name" value="Mechanosensitive channel protein MscS (YggB), C-terminal domain"/>
    <property type="match status" value="1"/>
</dbReference>
<dbReference type="Gene3D" id="2.30.30.60">
    <property type="match status" value="1"/>
</dbReference>
<dbReference type="RefSeq" id="WP_166031167.1">
    <property type="nucleotide sequence ID" value="NZ_CP048877.1"/>
</dbReference>
<keyword evidence="4" id="KW-0812">Transmembrane</keyword>
<dbReference type="InterPro" id="IPR045275">
    <property type="entry name" value="MscS_archaea/bacteria_type"/>
</dbReference>